<keyword evidence="6" id="KW-0732">Signal</keyword>
<dbReference type="GO" id="GO:0005975">
    <property type="term" value="P:carbohydrate metabolic process"/>
    <property type="evidence" value="ECO:0007669"/>
    <property type="project" value="InterPro"/>
</dbReference>
<dbReference type="GO" id="GO:0042973">
    <property type="term" value="F:glucan endo-1,3-beta-D-glucosidase activity"/>
    <property type="evidence" value="ECO:0007669"/>
    <property type="project" value="UniProtKB-ARBA"/>
</dbReference>
<dbReference type="InterPro" id="IPR017853">
    <property type="entry name" value="GH"/>
</dbReference>
<dbReference type="Gene3D" id="3.20.20.80">
    <property type="entry name" value="Glycosidases"/>
    <property type="match status" value="1"/>
</dbReference>
<dbReference type="FunFam" id="3.20.20.80:FF:000010">
    <property type="entry name" value="glucan endo-1,3-beta-glucosidase, basic"/>
    <property type="match status" value="1"/>
</dbReference>
<dbReference type="InterPro" id="IPR044965">
    <property type="entry name" value="Glyco_hydro_17_plant"/>
</dbReference>
<evidence type="ECO:0000256" key="6">
    <source>
        <dbReference type="SAM" id="SignalP"/>
    </source>
</evidence>
<dbReference type="Proteomes" id="UP001231189">
    <property type="component" value="Unassembled WGS sequence"/>
</dbReference>
<name>A0AAD8WS00_LOLMU</name>
<keyword evidence="2 5" id="KW-0378">Hydrolase</keyword>
<keyword evidence="8" id="KW-1185">Reference proteome</keyword>
<dbReference type="PANTHER" id="PTHR32227">
    <property type="entry name" value="GLUCAN ENDO-1,3-BETA-GLUCOSIDASE BG1-RELATED-RELATED"/>
    <property type="match status" value="1"/>
</dbReference>
<evidence type="ECO:0000256" key="5">
    <source>
        <dbReference type="RuleBase" id="RU004336"/>
    </source>
</evidence>
<evidence type="ECO:0000256" key="2">
    <source>
        <dbReference type="ARBA" id="ARBA00022801"/>
    </source>
</evidence>
<dbReference type="EMBL" id="JAUUTY010000003">
    <property type="protein sequence ID" value="KAK1669775.1"/>
    <property type="molecule type" value="Genomic_DNA"/>
</dbReference>
<reference evidence="7" key="1">
    <citation type="submission" date="2023-07" db="EMBL/GenBank/DDBJ databases">
        <title>A chromosome-level genome assembly of Lolium multiflorum.</title>
        <authorList>
            <person name="Chen Y."/>
            <person name="Copetti D."/>
            <person name="Kolliker R."/>
            <person name="Studer B."/>
        </authorList>
    </citation>
    <scope>NUCLEOTIDE SEQUENCE</scope>
    <source>
        <strain evidence="7">02402/16</strain>
        <tissue evidence="7">Leaf</tissue>
    </source>
</reference>
<proteinExistence type="inferred from homology"/>
<comment type="caution">
    <text evidence="7">The sequence shown here is derived from an EMBL/GenBank/DDBJ whole genome shotgun (WGS) entry which is preliminary data.</text>
</comment>
<keyword evidence="3 5" id="KW-0326">Glycosidase</keyword>
<evidence type="ECO:0000313" key="7">
    <source>
        <dbReference type="EMBL" id="KAK1669775.1"/>
    </source>
</evidence>
<dbReference type="InterPro" id="IPR000490">
    <property type="entry name" value="Glyco_hydro_17"/>
</dbReference>
<evidence type="ECO:0000256" key="1">
    <source>
        <dbReference type="ARBA" id="ARBA00008773"/>
    </source>
</evidence>
<dbReference type="SUPFAM" id="SSF51445">
    <property type="entry name" value="(Trans)glycosidases"/>
    <property type="match status" value="1"/>
</dbReference>
<evidence type="ECO:0000256" key="3">
    <source>
        <dbReference type="ARBA" id="ARBA00023295"/>
    </source>
</evidence>
<dbReference type="PROSITE" id="PS00587">
    <property type="entry name" value="GLYCOSYL_HYDROL_F17"/>
    <property type="match status" value="1"/>
</dbReference>
<feature type="signal peptide" evidence="6">
    <location>
        <begin position="1"/>
        <end position="28"/>
    </location>
</feature>
<evidence type="ECO:0000256" key="4">
    <source>
        <dbReference type="RuleBase" id="RU004335"/>
    </source>
</evidence>
<accession>A0AAD8WS00</accession>
<feature type="chain" id="PRO_5042086336" evidence="6">
    <location>
        <begin position="29"/>
        <end position="334"/>
    </location>
</feature>
<protein>
    <submittedName>
        <fullName evidence="7">Uncharacterized protein</fullName>
    </submittedName>
</protein>
<sequence length="334" mass="35019">MARQHAASVLAAALVVGILASIPAEVRSIGVCYGVKGDHMPSASDVVKLYVSRGITGMRIYEANAETLAALDATGINLIVDVPNIAEMASSPDAASKWVQDNVVAYPGVNIRYIAVGNEVNGSDPLAQNILPAMQNMNAALSMAGFEHIKVSTAVQSGVTTGYPPSHGTFSTESAHMPPIALYLAKTGAPLLANVYPYFAYTGNPTAITIDYALFTSSGTVVQDDNGLAYQNLFDALVDTFYAALQSAGATDVGIVVSESGWPSAGATAATVSNAQAYNQGLIDHVSHGTPKVPQPLETYIFAMFNENEKGGAETEKHFGLFNPDMSSAYDINF</sequence>
<dbReference type="Pfam" id="PF00332">
    <property type="entry name" value="Glyco_hydro_17"/>
    <property type="match status" value="1"/>
</dbReference>
<gene>
    <name evidence="7" type="ORF">QYE76_057934</name>
</gene>
<organism evidence="7 8">
    <name type="scientific">Lolium multiflorum</name>
    <name type="common">Italian ryegrass</name>
    <name type="synonym">Lolium perenne subsp. multiflorum</name>
    <dbReference type="NCBI Taxonomy" id="4521"/>
    <lineage>
        <taxon>Eukaryota</taxon>
        <taxon>Viridiplantae</taxon>
        <taxon>Streptophyta</taxon>
        <taxon>Embryophyta</taxon>
        <taxon>Tracheophyta</taxon>
        <taxon>Spermatophyta</taxon>
        <taxon>Magnoliopsida</taxon>
        <taxon>Liliopsida</taxon>
        <taxon>Poales</taxon>
        <taxon>Poaceae</taxon>
        <taxon>BOP clade</taxon>
        <taxon>Pooideae</taxon>
        <taxon>Poodae</taxon>
        <taxon>Poeae</taxon>
        <taxon>Poeae Chloroplast Group 2 (Poeae type)</taxon>
        <taxon>Loliodinae</taxon>
        <taxon>Loliinae</taxon>
        <taxon>Lolium</taxon>
    </lineage>
</organism>
<evidence type="ECO:0000313" key="8">
    <source>
        <dbReference type="Proteomes" id="UP001231189"/>
    </source>
</evidence>
<comment type="similarity">
    <text evidence="1 4">Belongs to the glycosyl hydrolase 17 family.</text>
</comment>
<dbReference type="AlphaFoldDB" id="A0AAD8WS00"/>